<keyword evidence="3" id="KW-1185">Reference proteome</keyword>
<feature type="compositionally biased region" description="Basic and acidic residues" evidence="1">
    <location>
        <begin position="414"/>
        <end position="426"/>
    </location>
</feature>
<accession>A0A5M6BWG0</accession>
<organism evidence="2 3">
    <name type="scientific">Kwoniella shandongensis</name>
    <dbReference type="NCBI Taxonomy" id="1734106"/>
    <lineage>
        <taxon>Eukaryota</taxon>
        <taxon>Fungi</taxon>
        <taxon>Dikarya</taxon>
        <taxon>Basidiomycota</taxon>
        <taxon>Agaricomycotina</taxon>
        <taxon>Tremellomycetes</taxon>
        <taxon>Tremellales</taxon>
        <taxon>Cryptococcaceae</taxon>
        <taxon>Kwoniella</taxon>
    </lineage>
</organism>
<proteinExistence type="predicted"/>
<protein>
    <submittedName>
        <fullName evidence="2">Uncharacterized protein</fullName>
    </submittedName>
</protein>
<feature type="compositionally biased region" description="Acidic residues" evidence="1">
    <location>
        <begin position="600"/>
        <end position="613"/>
    </location>
</feature>
<gene>
    <name evidence="2" type="ORF">CI109_102660</name>
</gene>
<dbReference type="GeneID" id="43590535"/>
<dbReference type="EMBL" id="CP144054">
    <property type="protein sequence ID" value="WWD18210.1"/>
    <property type="molecule type" value="Genomic_DNA"/>
</dbReference>
<feature type="compositionally biased region" description="Basic and acidic residues" evidence="1">
    <location>
        <begin position="256"/>
        <end position="267"/>
    </location>
</feature>
<dbReference type="RefSeq" id="XP_031859398.1">
    <property type="nucleotide sequence ID" value="XM_032006377.1"/>
</dbReference>
<name>A0A5M6BWG0_9TREE</name>
<feature type="region of interest" description="Disordered" evidence="1">
    <location>
        <begin position="406"/>
        <end position="451"/>
    </location>
</feature>
<dbReference type="AlphaFoldDB" id="A0A5M6BWG0"/>
<sequence>MVKSTYPFVKVSFSKPRSVAPGTLIKNLKWESFSKGTIQIDPDASAPSILIEIKQGPCILLSRTFTPLNTFPVSNKPFRKITYTAKQAAFRYDLPNTSLNAEEKSQEPFQISFDSTATLASLIEALRSCFIIQPMGEGKISGVRSILPTPSQLGSNNARIKTLSVTQSKNNAQKQASSPAEDAAPPKKKAPDLTASTPTGESQQSVTVVHRSQQTSSRISPASDNQATDDSTSDLKRALLRGFKPLPTATESANKTAREDVSRKDIGNKVQQSASLTGQHGIVHGGTIFEPSESLPRTQQSSPRDPINSVAGDFGMTQSQLLVVESQIQGESQLELEPTLSNRTQAENPAPQRVSNIMDLITFSPIPTGQNLVQLGPQTRGETPASRQLNDTSSGSYVTAVETLEQYPPLMTDEAQRARDHAKKQEDDLELEDEATSLREMASPSQSSASHPNALLLTLNDHAQERPVTLPYGRGIHDLHPQDLKKIVEDVLMENGFQTLCVNVGEILATQLMEQRRPYYYPNPQVSYESQQRPSQDAARYTHYDHSLYQQDTRYLEVEHGSQQYHEQEYYARYYSPESYERSGKRRRIDGGDGQGWEGFEAEYDDLDDEDGK</sequence>
<feature type="region of interest" description="Disordered" evidence="1">
    <location>
        <begin position="166"/>
        <end position="309"/>
    </location>
</feature>
<feature type="region of interest" description="Disordered" evidence="1">
    <location>
        <begin position="578"/>
        <end position="613"/>
    </location>
</feature>
<reference evidence="2" key="2">
    <citation type="submission" date="2024-01" db="EMBL/GenBank/DDBJ databases">
        <title>Comparative genomics of Cryptococcus and Kwoniella reveals pathogenesis evolution and contrasting modes of karyotype evolution via chromosome fusion or intercentromeric recombination.</title>
        <authorList>
            <person name="Coelho M.A."/>
            <person name="David-Palma M."/>
            <person name="Shea T."/>
            <person name="Bowers K."/>
            <person name="McGinley-Smith S."/>
            <person name="Mohammad A.W."/>
            <person name="Gnirke A."/>
            <person name="Yurkov A.M."/>
            <person name="Nowrousian M."/>
            <person name="Sun S."/>
            <person name="Cuomo C.A."/>
            <person name="Heitman J."/>
        </authorList>
    </citation>
    <scope>NUCLEOTIDE SEQUENCE</scope>
    <source>
        <strain evidence="2">CBS 12478</strain>
    </source>
</reference>
<evidence type="ECO:0000313" key="3">
    <source>
        <dbReference type="Proteomes" id="UP000322225"/>
    </source>
</evidence>
<dbReference type="OrthoDB" id="2573153at2759"/>
<dbReference type="Proteomes" id="UP000322225">
    <property type="component" value="Chromosome 4"/>
</dbReference>
<evidence type="ECO:0000256" key="1">
    <source>
        <dbReference type="SAM" id="MobiDB-lite"/>
    </source>
</evidence>
<feature type="compositionally biased region" description="Polar residues" evidence="1">
    <location>
        <begin position="194"/>
        <end position="230"/>
    </location>
</feature>
<dbReference type="KEGG" id="ksn:43590535"/>
<feature type="compositionally biased region" description="Polar residues" evidence="1">
    <location>
        <begin position="269"/>
        <end position="278"/>
    </location>
</feature>
<reference evidence="2" key="1">
    <citation type="submission" date="2017-08" db="EMBL/GenBank/DDBJ databases">
        <authorList>
            <person name="Cuomo C."/>
            <person name="Billmyre B."/>
            <person name="Heitman J."/>
        </authorList>
    </citation>
    <scope>NUCLEOTIDE SEQUENCE</scope>
    <source>
        <strain evidence="2">CBS 12478</strain>
    </source>
</reference>
<evidence type="ECO:0000313" key="2">
    <source>
        <dbReference type="EMBL" id="WWD18210.1"/>
    </source>
</evidence>
<feature type="compositionally biased region" description="Polar residues" evidence="1">
    <location>
        <begin position="166"/>
        <end position="178"/>
    </location>
</feature>